<feature type="transmembrane region" description="Helical" evidence="1">
    <location>
        <begin position="12"/>
        <end position="36"/>
    </location>
</feature>
<name>A0A8J3GCP1_9BACT</name>
<protein>
    <recommendedName>
        <fullName evidence="4">Prepilin-type N-terminal cleavage/methylation domain-containing protein</fullName>
    </recommendedName>
</protein>
<sequence length="235" mass="24827">MSFNGKIIRRSGFSLVELLAVVAIIGIMAAIIGVSLKPNEGSSLRAAQSAATGVFQAARTVASMRRTEARVIIYAGGDGADQEAKYLRYMGVVYWDEENSEWVGANSGVYLPAGTYYIPDGAVGSMVTKGDAVSGPIMESEDAPKESIAYPVSSGDKDTWYYYSFDSSGSARSDTGQSFAGLTFVVASGRPGPPSGDTPNIVIENEFSTAGFVIRRIGGVLPLSDYDQIKTALSN</sequence>
<dbReference type="SUPFAM" id="SSF54523">
    <property type="entry name" value="Pili subunits"/>
    <property type="match status" value="1"/>
</dbReference>
<dbReference type="InterPro" id="IPR045584">
    <property type="entry name" value="Pilin-like"/>
</dbReference>
<evidence type="ECO:0008006" key="4">
    <source>
        <dbReference type="Google" id="ProtNLM"/>
    </source>
</evidence>
<dbReference type="Pfam" id="PF07963">
    <property type="entry name" value="N_methyl"/>
    <property type="match status" value="1"/>
</dbReference>
<dbReference type="EMBL" id="BMXG01000008">
    <property type="protein sequence ID" value="GHC00107.1"/>
    <property type="molecule type" value="Genomic_DNA"/>
</dbReference>
<dbReference type="InterPro" id="IPR012902">
    <property type="entry name" value="N_methyl_site"/>
</dbReference>
<dbReference type="NCBIfam" id="TIGR02532">
    <property type="entry name" value="IV_pilin_GFxxxE"/>
    <property type="match status" value="1"/>
</dbReference>
<keyword evidence="1" id="KW-0472">Membrane</keyword>
<comment type="caution">
    <text evidence="2">The sequence shown here is derived from an EMBL/GenBank/DDBJ whole genome shotgun (WGS) entry which is preliminary data.</text>
</comment>
<dbReference type="Gene3D" id="3.30.700.10">
    <property type="entry name" value="Glycoprotein, Type 4 Pilin"/>
    <property type="match status" value="1"/>
</dbReference>
<evidence type="ECO:0000256" key="1">
    <source>
        <dbReference type="SAM" id="Phobius"/>
    </source>
</evidence>
<proteinExistence type="predicted"/>
<gene>
    <name evidence="2" type="ORF">GCM10007047_15440</name>
</gene>
<keyword evidence="1" id="KW-1133">Transmembrane helix</keyword>
<evidence type="ECO:0000313" key="3">
    <source>
        <dbReference type="Proteomes" id="UP000642829"/>
    </source>
</evidence>
<dbReference type="AlphaFoldDB" id="A0A8J3GCP1"/>
<reference evidence="2" key="2">
    <citation type="submission" date="2020-09" db="EMBL/GenBank/DDBJ databases">
        <authorList>
            <person name="Sun Q."/>
            <person name="Kim S."/>
        </authorList>
    </citation>
    <scope>NUCLEOTIDE SEQUENCE</scope>
    <source>
        <strain evidence="2">KCTC 12870</strain>
    </source>
</reference>
<keyword evidence="1" id="KW-0812">Transmembrane</keyword>
<dbReference type="PROSITE" id="PS00409">
    <property type="entry name" value="PROKAR_NTER_METHYL"/>
    <property type="match status" value="1"/>
</dbReference>
<dbReference type="Proteomes" id="UP000642829">
    <property type="component" value="Unassembled WGS sequence"/>
</dbReference>
<reference evidence="2" key="1">
    <citation type="journal article" date="2014" name="Int. J. Syst. Evol. Microbiol.">
        <title>Complete genome sequence of Corynebacterium casei LMG S-19264T (=DSM 44701T), isolated from a smear-ripened cheese.</title>
        <authorList>
            <consortium name="US DOE Joint Genome Institute (JGI-PGF)"/>
            <person name="Walter F."/>
            <person name="Albersmeier A."/>
            <person name="Kalinowski J."/>
            <person name="Ruckert C."/>
        </authorList>
    </citation>
    <scope>NUCLEOTIDE SEQUENCE</scope>
    <source>
        <strain evidence="2">KCTC 12870</strain>
    </source>
</reference>
<organism evidence="2 3">
    <name type="scientific">Cerasicoccus arenae</name>
    <dbReference type="NCBI Taxonomy" id="424488"/>
    <lineage>
        <taxon>Bacteria</taxon>
        <taxon>Pseudomonadati</taxon>
        <taxon>Verrucomicrobiota</taxon>
        <taxon>Opitutia</taxon>
        <taxon>Puniceicoccales</taxon>
        <taxon>Cerasicoccaceae</taxon>
        <taxon>Cerasicoccus</taxon>
    </lineage>
</organism>
<keyword evidence="3" id="KW-1185">Reference proteome</keyword>
<accession>A0A8J3GCP1</accession>
<evidence type="ECO:0000313" key="2">
    <source>
        <dbReference type="EMBL" id="GHC00107.1"/>
    </source>
</evidence>